<proteinExistence type="inferred from homology"/>
<dbReference type="InterPro" id="IPR033697">
    <property type="entry name" value="Ribonuclease_T2_eukaryotic"/>
</dbReference>
<keyword evidence="8" id="KW-1185">Reference proteome</keyword>
<dbReference type="GO" id="GO:0005576">
    <property type="term" value="C:extracellular region"/>
    <property type="evidence" value="ECO:0007669"/>
    <property type="project" value="TreeGrafter"/>
</dbReference>
<keyword evidence="3" id="KW-0255">Endonuclease</keyword>
<name>C9SXA1_VERA1</name>
<dbReference type="SUPFAM" id="SSF55895">
    <property type="entry name" value="Ribonuclease Rh-like"/>
    <property type="match status" value="1"/>
</dbReference>
<evidence type="ECO:0000313" key="7">
    <source>
        <dbReference type="EMBL" id="EEY23291.1"/>
    </source>
</evidence>
<dbReference type="OMA" id="LWEHEYN"/>
<dbReference type="InterPro" id="IPR018188">
    <property type="entry name" value="RNase_T2_His_AS_1"/>
</dbReference>
<evidence type="ECO:0000256" key="6">
    <source>
        <dbReference type="RuleBase" id="RU004328"/>
    </source>
</evidence>
<dbReference type="EMBL" id="DS985228">
    <property type="protein sequence ID" value="EEY23291.1"/>
    <property type="molecule type" value="Genomic_DNA"/>
</dbReference>
<dbReference type="OrthoDB" id="435754at2759"/>
<evidence type="ECO:0000256" key="2">
    <source>
        <dbReference type="ARBA" id="ARBA00012571"/>
    </source>
</evidence>
<dbReference type="GO" id="GO:0003723">
    <property type="term" value="F:RNA binding"/>
    <property type="evidence" value="ECO:0007669"/>
    <property type="project" value="InterPro"/>
</dbReference>
<dbReference type="InterPro" id="IPR036430">
    <property type="entry name" value="RNase_T2-like_sf"/>
</dbReference>
<feature type="active site" evidence="5">
    <location>
        <position position="93"/>
    </location>
</feature>
<evidence type="ECO:0000256" key="1">
    <source>
        <dbReference type="ARBA" id="ARBA00007469"/>
    </source>
</evidence>
<sequence>MAPQFSLRGLFSHAAEFLSQVPISPSSGPTSLTPYKPLTSAPSCPIDGPTSCLSAPEDGASCCFVAPSGRMLLTQFWDQQVHAGGSERDWTVHGLWPDLCDGSYKAFCGMTPHFNNITEILVDQGHEDLVKQMNRYWVAAYGSNDHLWAHEYNKHASCINTLAPSCYASAYAPGAEVADYFTRAFGLFRTLNTYAVLAEADIVPSRVHKYPIKAIEGALEKHTGGKVVLRCSGRGGSVLHEAWLCFFVRGSLQTSDFVPAETYGSTGCEELREEVWYLPKVCRLPGAALEMASSDANPG</sequence>
<comment type="similarity">
    <text evidence="1 6">Belongs to the RNase T2 family.</text>
</comment>
<accession>C9SXA1</accession>
<dbReference type="PROSITE" id="PS00531">
    <property type="entry name" value="RNASE_T2_2"/>
    <property type="match status" value="1"/>
</dbReference>
<protein>
    <recommendedName>
        <fullName evidence="2">ribonuclease T2</fullName>
        <ecNumber evidence="2">4.6.1.19</ecNumber>
    </recommendedName>
</protein>
<dbReference type="GO" id="GO:0033897">
    <property type="term" value="F:ribonuclease T2 activity"/>
    <property type="evidence" value="ECO:0007669"/>
    <property type="project" value="UniProtKB-EC"/>
</dbReference>
<reference evidence="8" key="1">
    <citation type="journal article" date="2011" name="PLoS Pathog.">
        <title>Comparative genomics yields insights into niche adaptation of plant vascular wilt pathogens.</title>
        <authorList>
            <person name="Klosterman S.J."/>
            <person name="Subbarao K.V."/>
            <person name="Kang S."/>
            <person name="Veronese P."/>
            <person name="Gold S.E."/>
            <person name="Thomma B.P.H.J."/>
            <person name="Chen Z."/>
            <person name="Henrissat B."/>
            <person name="Lee Y.-H."/>
            <person name="Park J."/>
            <person name="Garcia-Pedrajas M.D."/>
            <person name="Barbara D.J."/>
            <person name="Anchieta A."/>
            <person name="de Jonge R."/>
            <person name="Santhanam P."/>
            <person name="Maruthachalam K."/>
            <person name="Atallah Z."/>
            <person name="Amyotte S.G."/>
            <person name="Paz Z."/>
            <person name="Inderbitzin P."/>
            <person name="Hayes R.J."/>
            <person name="Heiman D.I."/>
            <person name="Young S."/>
            <person name="Zeng Q."/>
            <person name="Engels R."/>
            <person name="Galagan J."/>
            <person name="Cuomo C.A."/>
            <person name="Dobinson K.F."/>
            <person name="Ma L.-J."/>
        </authorList>
    </citation>
    <scope>NUCLEOTIDE SEQUENCE [LARGE SCALE GENOMIC DNA]</scope>
    <source>
        <strain evidence="8">VaMs.102 / ATCC MYA-4576 / FGSC 10136</strain>
    </source>
</reference>
<dbReference type="eggNOG" id="KOG1642">
    <property type="taxonomic scope" value="Eukaryota"/>
</dbReference>
<evidence type="ECO:0000313" key="8">
    <source>
        <dbReference type="Proteomes" id="UP000008698"/>
    </source>
</evidence>
<keyword evidence="3" id="KW-0540">Nuclease</keyword>
<gene>
    <name evidence="7" type="ORF">VDBG_09401</name>
</gene>
<evidence type="ECO:0000256" key="4">
    <source>
        <dbReference type="ARBA" id="ARBA00023157"/>
    </source>
</evidence>
<dbReference type="Pfam" id="PF00445">
    <property type="entry name" value="Ribonuclease_T2"/>
    <property type="match status" value="1"/>
</dbReference>
<dbReference type="GeneID" id="9527904"/>
<dbReference type="EC" id="4.6.1.19" evidence="2"/>
<feature type="active site" evidence="5">
    <location>
        <position position="155"/>
    </location>
</feature>
<organism evidence="8">
    <name type="scientific">Verticillium alfalfae (strain VaMs.102 / ATCC MYA-4576 / FGSC 10136)</name>
    <name type="common">Verticillium wilt of alfalfa</name>
    <name type="synonym">Verticillium albo-atrum</name>
    <dbReference type="NCBI Taxonomy" id="526221"/>
    <lineage>
        <taxon>Eukaryota</taxon>
        <taxon>Fungi</taxon>
        <taxon>Dikarya</taxon>
        <taxon>Ascomycota</taxon>
        <taxon>Pezizomycotina</taxon>
        <taxon>Sordariomycetes</taxon>
        <taxon>Hypocreomycetidae</taxon>
        <taxon>Glomerellales</taxon>
        <taxon>Plectosphaerellaceae</taxon>
        <taxon>Verticillium</taxon>
    </lineage>
</organism>
<dbReference type="AlphaFoldDB" id="C9SXA1"/>
<dbReference type="InterPro" id="IPR033130">
    <property type="entry name" value="RNase_T2_His_AS_2"/>
</dbReference>
<dbReference type="PANTHER" id="PTHR11240">
    <property type="entry name" value="RIBONUCLEASE T2"/>
    <property type="match status" value="1"/>
</dbReference>
<dbReference type="CDD" id="cd01061">
    <property type="entry name" value="RNase_T2_euk"/>
    <property type="match status" value="1"/>
</dbReference>
<dbReference type="HOGENOM" id="CLU_037966_1_2_1"/>
<dbReference type="Proteomes" id="UP000008698">
    <property type="component" value="Unassembled WGS sequence"/>
</dbReference>
<dbReference type="GO" id="GO:0006401">
    <property type="term" value="P:RNA catabolic process"/>
    <property type="evidence" value="ECO:0007669"/>
    <property type="project" value="TreeGrafter"/>
</dbReference>
<dbReference type="InterPro" id="IPR001568">
    <property type="entry name" value="RNase_T2-like"/>
</dbReference>
<keyword evidence="4" id="KW-1015">Disulfide bond</keyword>
<dbReference type="PROSITE" id="PS00530">
    <property type="entry name" value="RNASE_T2_1"/>
    <property type="match status" value="1"/>
</dbReference>
<evidence type="ECO:0000256" key="3">
    <source>
        <dbReference type="ARBA" id="ARBA00022759"/>
    </source>
</evidence>
<dbReference type="RefSeq" id="XP_003000206.1">
    <property type="nucleotide sequence ID" value="XM_003000160.1"/>
</dbReference>
<keyword evidence="3" id="KW-0378">Hydrolase</keyword>
<dbReference type="PANTHER" id="PTHR11240:SF22">
    <property type="entry name" value="RIBONUCLEASE T2"/>
    <property type="match status" value="1"/>
</dbReference>
<evidence type="ECO:0000256" key="5">
    <source>
        <dbReference type="PIRSR" id="PIRSR633697-1"/>
    </source>
</evidence>
<feature type="active site" evidence="5">
    <location>
        <position position="151"/>
    </location>
</feature>
<dbReference type="KEGG" id="val:VDBG_09401"/>
<dbReference type="Gene3D" id="3.90.730.10">
    <property type="entry name" value="Ribonuclease T2-like"/>
    <property type="match status" value="1"/>
</dbReference>